<name>A0A1N7L3D0_9FLAO</name>
<protein>
    <submittedName>
        <fullName evidence="1">Uncharacterized protein</fullName>
    </submittedName>
</protein>
<dbReference type="OrthoDB" id="1273848at2"/>
<sequence length="247" mass="27492">MKETQQIITKEQLYQHLINQSENFYSTVYETLEGAFFADQSLDEEDLSEFLEILDQETAAKIKAASLQPDEDQVPAIILAENKGSTSLDLVTEDSEGYKIILLNQDIILSGNLFIEDYVVLIVTGNIEAKNIIVNGSLYCSGNLTCEVLFGASGNDHETYINGNITTSLIAENGHYTVAENSIHSKYLISLHNIIEGKTGRVIKNITLDGANEAEVLNPEILDENGYFKEESFLNFINNNPIDLVFK</sequence>
<dbReference type="Proteomes" id="UP000186744">
    <property type="component" value="Unassembled WGS sequence"/>
</dbReference>
<dbReference type="RefSeq" id="WP_076550310.1">
    <property type="nucleotide sequence ID" value="NZ_FTOL01000001.1"/>
</dbReference>
<evidence type="ECO:0000313" key="1">
    <source>
        <dbReference type="EMBL" id="SIS68362.1"/>
    </source>
</evidence>
<dbReference type="STRING" id="373668.SAMN05421786_101979"/>
<accession>A0A1N7L3D0</accession>
<organism evidence="1 2">
    <name type="scientific">Chryseobacterium ureilyticum</name>
    <dbReference type="NCBI Taxonomy" id="373668"/>
    <lineage>
        <taxon>Bacteria</taxon>
        <taxon>Pseudomonadati</taxon>
        <taxon>Bacteroidota</taxon>
        <taxon>Flavobacteriia</taxon>
        <taxon>Flavobacteriales</taxon>
        <taxon>Weeksellaceae</taxon>
        <taxon>Chryseobacterium group</taxon>
        <taxon>Chryseobacterium</taxon>
    </lineage>
</organism>
<keyword evidence="2" id="KW-1185">Reference proteome</keyword>
<proteinExistence type="predicted"/>
<dbReference type="EMBL" id="FTOL01000001">
    <property type="protein sequence ID" value="SIS68362.1"/>
    <property type="molecule type" value="Genomic_DNA"/>
</dbReference>
<evidence type="ECO:0000313" key="2">
    <source>
        <dbReference type="Proteomes" id="UP000186744"/>
    </source>
</evidence>
<dbReference type="AlphaFoldDB" id="A0A1N7L3D0"/>
<reference evidence="2" key="1">
    <citation type="submission" date="2017-01" db="EMBL/GenBank/DDBJ databases">
        <authorList>
            <person name="Varghese N."/>
            <person name="Submissions S."/>
        </authorList>
    </citation>
    <scope>NUCLEOTIDE SEQUENCE [LARGE SCALE GENOMIC DNA]</scope>
    <source>
        <strain evidence="2">DSM 18017</strain>
    </source>
</reference>
<gene>
    <name evidence="1" type="ORF">SAMN05421786_101979</name>
</gene>